<keyword evidence="2" id="KW-1185">Reference proteome</keyword>
<accession>A0A061FIY8</accession>
<proteinExistence type="predicted"/>
<dbReference type="AlphaFoldDB" id="A0A061FIY8"/>
<dbReference type="Gramene" id="EOY14459">
    <property type="protein sequence ID" value="EOY14459"/>
    <property type="gene ID" value="TCM_033834"/>
</dbReference>
<evidence type="ECO:0000313" key="1">
    <source>
        <dbReference type="EMBL" id="EOY14459.1"/>
    </source>
</evidence>
<organism evidence="1 2">
    <name type="scientific">Theobroma cacao</name>
    <name type="common">Cacao</name>
    <name type="synonym">Cocoa</name>
    <dbReference type="NCBI Taxonomy" id="3641"/>
    <lineage>
        <taxon>Eukaryota</taxon>
        <taxon>Viridiplantae</taxon>
        <taxon>Streptophyta</taxon>
        <taxon>Embryophyta</taxon>
        <taxon>Tracheophyta</taxon>
        <taxon>Spermatophyta</taxon>
        <taxon>Magnoliopsida</taxon>
        <taxon>eudicotyledons</taxon>
        <taxon>Gunneridae</taxon>
        <taxon>Pentapetalae</taxon>
        <taxon>rosids</taxon>
        <taxon>malvids</taxon>
        <taxon>Malvales</taxon>
        <taxon>Malvaceae</taxon>
        <taxon>Byttnerioideae</taxon>
        <taxon>Theobroma</taxon>
    </lineage>
</organism>
<dbReference type="InParanoid" id="A0A061FIY8"/>
<dbReference type="Proteomes" id="UP000026915">
    <property type="component" value="Chromosome 8"/>
</dbReference>
<reference evidence="1 2" key="1">
    <citation type="journal article" date="2013" name="Genome Biol.">
        <title>The genome sequence of the most widely cultivated cacao type and its use to identify candidate genes regulating pod color.</title>
        <authorList>
            <person name="Motamayor J.C."/>
            <person name="Mockaitis K."/>
            <person name="Schmutz J."/>
            <person name="Haiminen N."/>
            <person name="Iii D.L."/>
            <person name="Cornejo O."/>
            <person name="Findley S.D."/>
            <person name="Zheng P."/>
            <person name="Utro F."/>
            <person name="Royaert S."/>
            <person name="Saski C."/>
            <person name="Jenkins J."/>
            <person name="Podicheti R."/>
            <person name="Zhao M."/>
            <person name="Scheffler B.E."/>
            <person name="Stack J.C."/>
            <person name="Feltus F.A."/>
            <person name="Mustiga G.M."/>
            <person name="Amores F."/>
            <person name="Phillips W."/>
            <person name="Marelli J.P."/>
            <person name="May G.D."/>
            <person name="Shapiro H."/>
            <person name="Ma J."/>
            <person name="Bustamante C.D."/>
            <person name="Schnell R.J."/>
            <person name="Main D."/>
            <person name="Gilbert D."/>
            <person name="Parida L."/>
            <person name="Kuhn D.N."/>
        </authorList>
    </citation>
    <scope>NUCLEOTIDE SEQUENCE [LARGE SCALE GENOMIC DNA]</scope>
    <source>
        <strain evidence="2">cv. Matina 1-6</strain>
    </source>
</reference>
<dbReference type="EMBL" id="CM001886">
    <property type="protein sequence ID" value="EOY14459.1"/>
    <property type="molecule type" value="Genomic_DNA"/>
</dbReference>
<evidence type="ECO:0000313" key="2">
    <source>
        <dbReference type="Proteomes" id="UP000026915"/>
    </source>
</evidence>
<name>A0A061FIY8_THECC</name>
<protein>
    <submittedName>
        <fullName evidence="1">Uncharacterized protein</fullName>
    </submittedName>
</protein>
<sequence>MDDRPKLMKTTGEEGSNYHSEHKRHLAAKIMKQCLNSFRGVGGMKCCHIMDYHSFIMMLRGFIRLRLRLLQMARIIKAKQSSSFFGVIGHGKRVVVVVLWIKERMMRLRAHILTIQCTKYLMGKAKWGL</sequence>
<dbReference type="HOGENOM" id="CLU_1952757_0_0_1"/>
<gene>
    <name evidence="1" type="ORF">TCM_033834</name>
</gene>